<dbReference type="PANTHER" id="PTHR43447">
    <property type="entry name" value="ALPHA-AMYLASE"/>
    <property type="match status" value="1"/>
</dbReference>
<comment type="cofactor">
    <cofactor evidence="1">
        <name>Ca(2+)</name>
        <dbReference type="ChEBI" id="CHEBI:29108"/>
    </cofactor>
</comment>
<dbReference type="InterPro" id="IPR006046">
    <property type="entry name" value="Alpha_amylase"/>
</dbReference>
<dbReference type="SUPFAM" id="SSF51445">
    <property type="entry name" value="(Trans)glycosidases"/>
    <property type="match status" value="1"/>
</dbReference>
<dbReference type="PRINTS" id="PR00110">
    <property type="entry name" value="ALPHAAMYLASE"/>
</dbReference>
<name>A0ABP0F9R0_CLALP</name>
<evidence type="ECO:0000256" key="3">
    <source>
        <dbReference type="ARBA" id="ARBA00023277"/>
    </source>
</evidence>
<dbReference type="Gene3D" id="3.20.20.80">
    <property type="entry name" value="Glycosidases"/>
    <property type="match status" value="1"/>
</dbReference>
<dbReference type="Proteomes" id="UP001642483">
    <property type="component" value="Unassembled WGS sequence"/>
</dbReference>
<reference evidence="4 5" key="1">
    <citation type="submission" date="2024-02" db="EMBL/GenBank/DDBJ databases">
        <authorList>
            <person name="Daric V."/>
            <person name="Darras S."/>
        </authorList>
    </citation>
    <scope>NUCLEOTIDE SEQUENCE [LARGE SCALE GENOMIC DNA]</scope>
</reference>
<evidence type="ECO:0000256" key="1">
    <source>
        <dbReference type="ARBA" id="ARBA00001913"/>
    </source>
</evidence>
<evidence type="ECO:0000313" key="4">
    <source>
        <dbReference type="EMBL" id="CAK8676435.1"/>
    </source>
</evidence>
<organism evidence="4 5">
    <name type="scientific">Clavelina lepadiformis</name>
    <name type="common">Light-bulb sea squirt</name>
    <name type="synonym">Ascidia lepadiformis</name>
    <dbReference type="NCBI Taxonomy" id="159417"/>
    <lineage>
        <taxon>Eukaryota</taxon>
        <taxon>Metazoa</taxon>
        <taxon>Chordata</taxon>
        <taxon>Tunicata</taxon>
        <taxon>Ascidiacea</taxon>
        <taxon>Aplousobranchia</taxon>
        <taxon>Clavelinidae</taxon>
        <taxon>Clavelina</taxon>
    </lineage>
</organism>
<evidence type="ECO:0008006" key="6">
    <source>
        <dbReference type="Google" id="ProtNLM"/>
    </source>
</evidence>
<keyword evidence="5" id="KW-1185">Reference proteome</keyword>
<comment type="similarity">
    <text evidence="2">Belongs to the glycosyl hydrolase 13 family.</text>
</comment>
<protein>
    <recommendedName>
        <fullName evidence="6">Alpha-amylase</fullName>
    </recommendedName>
</protein>
<evidence type="ECO:0000313" key="5">
    <source>
        <dbReference type="Proteomes" id="UP001642483"/>
    </source>
</evidence>
<dbReference type="InterPro" id="IPR017853">
    <property type="entry name" value="GH"/>
</dbReference>
<evidence type="ECO:0000256" key="2">
    <source>
        <dbReference type="ARBA" id="ARBA00008061"/>
    </source>
</evidence>
<keyword evidence="3" id="KW-0119">Carbohydrate metabolism</keyword>
<gene>
    <name evidence="4" type="ORF">CVLEPA_LOCUS5898</name>
</gene>
<dbReference type="EMBL" id="CAWYQH010000033">
    <property type="protein sequence ID" value="CAK8676435.1"/>
    <property type="molecule type" value="Genomic_DNA"/>
</dbReference>
<feature type="non-terminal residue" evidence="4">
    <location>
        <position position="173"/>
    </location>
</feature>
<comment type="caution">
    <text evidence="4">The sequence shown here is derived from an EMBL/GenBank/DDBJ whole genome shotgun (WGS) entry which is preliminary data.</text>
</comment>
<accession>A0ABP0F9R0</accession>
<sequence length="173" mass="19009">MVDRCNAVGVRIYADIVINHMCGGGGTGTGTAGTYFDANTEDFPAVPYSAADFNDGKLLYLFWLVSLLDLNQGKDYVRGKIIDFMNDLTSLGIAGFRVDACKHMWPNDLEVIFGSLNDLPTSKGFSGGSRPFIYQEVIDQGGESITASEYLSFGRVTEFKYGINLYNNKDKPQ</sequence>
<proteinExistence type="inferred from homology"/>